<dbReference type="InterPro" id="IPR051785">
    <property type="entry name" value="MMCE/EMCE_epimerase"/>
</dbReference>
<dbReference type="PANTHER" id="PTHR43048:SF3">
    <property type="entry name" value="METHYLMALONYL-COA EPIMERASE, MITOCHONDRIAL"/>
    <property type="match status" value="1"/>
</dbReference>
<dbReference type="AlphaFoldDB" id="A0A9D2S042"/>
<proteinExistence type="predicted"/>
<name>A0A9D2S042_9FIRM</name>
<evidence type="ECO:0000313" key="3">
    <source>
        <dbReference type="EMBL" id="HJB37760.1"/>
    </source>
</evidence>
<dbReference type="GO" id="GO:0046491">
    <property type="term" value="P:L-methylmalonyl-CoA metabolic process"/>
    <property type="evidence" value="ECO:0007669"/>
    <property type="project" value="TreeGrafter"/>
</dbReference>
<accession>A0A9D2S042</accession>
<feature type="domain" description="VOC" evidence="2">
    <location>
        <begin position="11"/>
        <end position="147"/>
    </location>
</feature>
<dbReference type="PANTHER" id="PTHR43048">
    <property type="entry name" value="METHYLMALONYL-COA EPIMERASE"/>
    <property type="match status" value="1"/>
</dbReference>
<organism evidence="3 4">
    <name type="scientific">Candidatus Acutalibacter ornithocaccae</name>
    <dbReference type="NCBI Taxonomy" id="2838416"/>
    <lineage>
        <taxon>Bacteria</taxon>
        <taxon>Bacillati</taxon>
        <taxon>Bacillota</taxon>
        <taxon>Clostridia</taxon>
        <taxon>Eubacteriales</taxon>
        <taxon>Acutalibacteraceae</taxon>
        <taxon>Acutalibacter</taxon>
    </lineage>
</organism>
<dbReference type="Gene3D" id="3.10.180.10">
    <property type="entry name" value="2,3-Dihydroxybiphenyl 1,2-Dioxygenase, domain 1"/>
    <property type="match status" value="1"/>
</dbReference>
<reference evidence="3" key="1">
    <citation type="journal article" date="2021" name="PeerJ">
        <title>Extensive microbial diversity within the chicken gut microbiome revealed by metagenomics and culture.</title>
        <authorList>
            <person name="Gilroy R."/>
            <person name="Ravi A."/>
            <person name="Getino M."/>
            <person name="Pursley I."/>
            <person name="Horton D.L."/>
            <person name="Alikhan N.F."/>
            <person name="Baker D."/>
            <person name="Gharbi K."/>
            <person name="Hall N."/>
            <person name="Watson M."/>
            <person name="Adriaenssens E.M."/>
            <person name="Foster-Nyarko E."/>
            <person name="Jarju S."/>
            <person name="Secka A."/>
            <person name="Antonio M."/>
            <person name="Oren A."/>
            <person name="Chaudhuri R.R."/>
            <person name="La Ragione R."/>
            <person name="Hildebrand F."/>
            <person name="Pallen M.J."/>
        </authorList>
    </citation>
    <scope>NUCLEOTIDE SEQUENCE</scope>
    <source>
        <strain evidence="3">ChiBcolR8-3208</strain>
    </source>
</reference>
<sequence>MNENPLFETAKCTQLGILVHDIEKSSQAYAAFLGVPVPPVQMTGVYEDAHTTYLGQPTKARCKQAFFYYGDLEVELLEPDHEPSVWRQALDENGEGLHHVAFRVQGMDEMIRRGESQGMKLLQRGRWATGHYAYLDATESLHVIIELLENGQFEV</sequence>
<evidence type="ECO:0000256" key="1">
    <source>
        <dbReference type="ARBA" id="ARBA00022723"/>
    </source>
</evidence>
<evidence type="ECO:0000313" key="4">
    <source>
        <dbReference type="Proteomes" id="UP000824214"/>
    </source>
</evidence>
<dbReference type="Proteomes" id="UP000824214">
    <property type="component" value="Unassembled WGS sequence"/>
</dbReference>
<reference evidence="3" key="2">
    <citation type="submission" date="2021-04" db="EMBL/GenBank/DDBJ databases">
        <authorList>
            <person name="Gilroy R."/>
        </authorList>
    </citation>
    <scope>NUCLEOTIDE SEQUENCE</scope>
    <source>
        <strain evidence="3">ChiBcolR8-3208</strain>
    </source>
</reference>
<keyword evidence="1" id="KW-0479">Metal-binding</keyword>
<dbReference type="Pfam" id="PF13669">
    <property type="entry name" value="Glyoxalase_4"/>
    <property type="match status" value="1"/>
</dbReference>
<dbReference type="InterPro" id="IPR037523">
    <property type="entry name" value="VOC_core"/>
</dbReference>
<dbReference type="GO" id="GO:0046872">
    <property type="term" value="F:metal ion binding"/>
    <property type="evidence" value="ECO:0007669"/>
    <property type="project" value="UniProtKB-KW"/>
</dbReference>
<dbReference type="InterPro" id="IPR029068">
    <property type="entry name" value="Glyas_Bleomycin-R_OHBP_Dase"/>
</dbReference>
<dbReference type="SUPFAM" id="SSF54593">
    <property type="entry name" value="Glyoxalase/Bleomycin resistance protein/Dihydroxybiphenyl dioxygenase"/>
    <property type="match status" value="1"/>
</dbReference>
<evidence type="ECO:0000259" key="2">
    <source>
        <dbReference type="PROSITE" id="PS51819"/>
    </source>
</evidence>
<dbReference type="PROSITE" id="PS51819">
    <property type="entry name" value="VOC"/>
    <property type="match status" value="1"/>
</dbReference>
<dbReference type="GO" id="GO:0004493">
    <property type="term" value="F:methylmalonyl-CoA epimerase activity"/>
    <property type="evidence" value="ECO:0007669"/>
    <property type="project" value="TreeGrafter"/>
</dbReference>
<dbReference type="EMBL" id="DWXZ01000139">
    <property type="protein sequence ID" value="HJB37760.1"/>
    <property type="molecule type" value="Genomic_DNA"/>
</dbReference>
<protein>
    <submittedName>
        <fullName evidence="3">VOC family protein</fullName>
    </submittedName>
</protein>
<comment type="caution">
    <text evidence="3">The sequence shown here is derived from an EMBL/GenBank/DDBJ whole genome shotgun (WGS) entry which is preliminary data.</text>
</comment>
<gene>
    <name evidence="3" type="ORF">H9942_06795</name>
</gene>